<feature type="disulfide bond" evidence="12">
    <location>
        <begin position="109"/>
        <end position="129"/>
    </location>
</feature>
<dbReference type="SMR" id="C8CBP0"/>
<evidence type="ECO:0000256" key="2">
    <source>
        <dbReference type="ARBA" id="ARBA00004613"/>
    </source>
</evidence>
<dbReference type="GO" id="GO:0042742">
    <property type="term" value="P:defense response to bacterium"/>
    <property type="evidence" value="ECO:0007669"/>
    <property type="project" value="UniProtKB-KW"/>
</dbReference>
<dbReference type="MEROPS" id="S81.001"/>
<feature type="chain" id="PRO_5002989987" description="lysozyme" evidence="13">
    <location>
        <begin position="19"/>
        <end position="185"/>
    </location>
</feature>
<name>C8CBP0_RUDPH</name>
<evidence type="ECO:0000256" key="10">
    <source>
        <dbReference type="ARBA" id="ARBA00023295"/>
    </source>
</evidence>
<sequence>MTRAVIVCFILLTTICAARETLRDEIVQEFFRSTFVESSGQNKSVEEKFMETVSVEEGLDFAPGMVSQKCLLCMCKLESGGCKPIGCRMDVGSLSCGYFQIKQPYWIDCGKPGKDWKSCSNDINCSSKCVQQYMKRYATHYRCPLNCEGFAREHNGGPNGCHNSRTLKYWELLQKIPGCKGVKYS</sequence>
<keyword evidence="10" id="KW-0326">Glycosidase</keyword>
<dbReference type="Pfam" id="PF05497">
    <property type="entry name" value="Destabilase"/>
    <property type="match status" value="1"/>
</dbReference>
<dbReference type="InterPro" id="IPR023346">
    <property type="entry name" value="Lysozyme-like_dom_sf"/>
</dbReference>
<dbReference type="Gene3D" id="1.10.530.10">
    <property type="match status" value="1"/>
</dbReference>
<evidence type="ECO:0000256" key="5">
    <source>
        <dbReference type="ARBA" id="ARBA00022529"/>
    </source>
</evidence>
<feature type="signal peptide" evidence="13">
    <location>
        <begin position="1"/>
        <end position="18"/>
    </location>
</feature>
<dbReference type="PANTHER" id="PTHR11195">
    <property type="entry name" value="DESTABILASE-RELATED"/>
    <property type="match status" value="1"/>
</dbReference>
<evidence type="ECO:0000256" key="8">
    <source>
        <dbReference type="ARBA" id="ARBA00023022"/>
    </source>
</evidence>
<comment type="catalytic activity">
    <reaction evidence="1">
        <text>Hydrolysis of (1-&gt;4)-beta-linkages between N-acetylmuramic acid and N-acetyl-D-glucosamine residues in a peptidoglycan and between N-acetyl-D-glucosamine residues in chitodextrins.</text>
        <dbReference type="EC" id="3.2.1.17"/>
    </reaction>
</comment>
<dbReference type="FunFam" id="1.10.530.10:FF:000023">
    <property type="entry name" value="Invertebrate-type lysozyme"/>
    <property type="match status" value="1"/>
</dbReference>
<feature type="disulfide bond" evidence="12">
    <location>
        <begin position="143"/>
        <end position="161"/>
    </location>
</feature>
<keyword evidence="4" id="KW-0964">Secreted</keyword>
<dbReference type="CDD" id="cd16890">
    <property type="entry name" value="lyz_i"/>
    <property type="match status" value="1"/>
</dbReference>
<feature type="disulfide bond" evidence="12">
    <location>
        <begin position="75"/>
        <end position="82"/>
    </location>
</feature>
<evidence type="ECO:0000256" key="1">
    <source>
        <dbReference type="ARBA" id="ARBA00000632"/>
    </source>
</evidence>
<evidence type="ECO:0000256" key="6">
    <source>
        <dbReference type="ARBA" id="ARBA00022638"/>
    </source>
</evidence>
<comment type="subcellular location">
    <subcellularLocation>
        <location evidence="2">Secreted</location>
    </subcellularLocation>
</comment>
<evidence type="ECO:0000256" key="12">
    <source>
        <dbReference type="PIRSR" id="PIRSR608597-3"/>
    </source>
</evidence>
<dbReference type="EMBL" id="GQ384413">
    <property type="protein sequence ID" value="ACU83237.1"/>
    <property type="molecule type" value="mRNA"/>
</dbReference>
<evidence type="ECO:0000256" key="4">
    <source>
        <dbReference type="ARBA" id="ARBA00022525"/>
    </source>
</evidence>
<evidence type="ECO:0000256" key="3">
    <source>
        <dbReference type="ARBA" id="ARBA00012732"/>
    </source>
</evidence>
<evidence type="ECO:0000256" key="11">
    <source>
        <dbReference type="PIRSR" id="PIRSR608597-1"/>
    </source>
</evidence>
<feature type="disulfide bond" evidence="12">
    <location>
        <begin position="70"/>
        <end position="147"/>
    </location>
</feature>
<keyword evidence="9 12" id="KW-1015">Disulfide bond</keyword>
<keyword evidence="5" id="KW-0929">Antimicrobial</keyword>
<evidence type="ECO:0000256" key="7">
    <source>
        <dbReference type="ARBA" id="ARBA00022801"/>
    </source>
</evidence>
<proteinExistence type="evidence at transcript level"/>
<feature type="disulfide bond" evidence="12">
    <location>
        <begin position="119"/>
        <end position="125"/>
    </location>
</feature>
<feature type="disulfide bond" evidence="12">
    <location>
        <begin position="87"/>
        <end position="96"/>
    </location>
</feature>
<dbReference type="InterPro" id="IPR008597">
    <property type="entry name" value="Invert_lysozyme"/>
</dbReference>
<feature type="disulfide bond" evidence="12">
    <location>
        <begin position="73"/>
        <end position="179"/>
    </location>
</feature>
<dbReference type="GO" id="GO:0031640">
    <property type="term" value="P:killing of cells of another organism"/>
    <property type="evidence" value="ECO:0007669"/>
    <property type="project" value="UniProtKB-KW"/>
</dbReference>
<dbReference type="GO" id="GO:0003796">
    <property type="term" value="F:lysozyme activity"/>
    <property type="evidence" value="ECO:0007669"/>
    <property type="project" value="UniProtKB-EC"/>
</dbReference>
<accession>C8CBP0</accession>
<dbReference type="SUPFAM" id="SSF53955">
    <property type="entry name" value="Lysozyme-like"/>
    <property type="match status" value="1"/>
</dbReference>
<evidence type="ECO:0000256" key="9">
    <source>
        <dbReference type="ARBA" id="ARBA00023157"/>
    </source>
</evidence>
<dbReference type="GO" id="GO:0004568">
    <property type="term" value="F:chitinase activity"/>
    <property type="evidence" value="ECO:0007669"/>
    <property type="project" value="UniProtKB-ARBA"/>
</dbReference>
<dbReference type="EC" id="3.2.1.17" evidence="3"/>
<protein>
    <recommendedName>
        <fullName evidence="3">lysozyme</fullName>
        <ecNumber evidence="3">3.2.1.17</ecNumber>
    </recommendedName>
</protein>
<dbReference type="PANTHER" id="PTHR11195:SF13">
    <property type="entry name" value="INVERTEBRATE-TYPE LYSOZYME 2-RELATED"/>
    <property type="match status" value="1"/>
</dbReference>
<dbReference type="GO" id="GO:0005576">
    <property type="term" value="C:extracellular region"/>
    <property type="evidence" value="ECO:0007669"/>
    <property type="project" value="UniProtKB-SubCell"/>
</dbReference>
<keyword evidence="13" id="KW-0732">Signal</keyword>
<evidence type="ECO:0000256" key="13">
    <source>
        <dbReference type="SAM" id="SignalP"/>
    </source>
</evidence>
<dbReference type="CAZy" id="GH22">
    <property type="family name" value="Glycoside Hydrolase Family 22"/>
</dbReference>
<dbReference type="AlphaFoldDB" id="C8CBP0"/>
<feature type="active site" description="Proton donor" evidence="11">
    <location>
        <position position="78"/>
    </location>
</feature>
<evidence type="ECO:0000313" key="14">
    <source>
        <dbReference type="EMBL" id="ACU83237.1"/>
    </source>
</evidence>
<keyword evidence="7" id="KW-0378">Hydrolase</keyword>
<keyword evidence="8" id="KW-0044">Antibiotic</keyword>
<feature type="active site" description="Nucleophile" evidence="11">
    <location>
        <position position="90"/>
    </location>
</feature>
<dbReference type="PROSITE" id="PS51909">
    <property type="entry name" value="LYSOZYME_I"/>
    <property type="match status" value="1"/>
</dbReference>
<organism evidence="14">
    <name type="scientific">Ruditapes philippinarum</name>
    <name type="common">Japanese carpet shell</name>
    <name type="synonym">Venerupis philippinarum</name>
    <dbReference type="NCBI Taxonomy" id="129788"/>
    <lineage>
        <taxon>Eukaryota</taxon>
        <taxon>Metazoa</taxon>
        <taxon>Spiralia</taxon>
        <taxon>Lophotrochozoa</taxon>
        <taxon>Mollusca</taxon>
        <taxon>Bivalvia</taxon>
        <taxon>Autobranchia</taxon>
        <taxon>Heteroconchia</taxon>
        <taxon>Euheterodonta</taxon>
        <taxon>Imparidentia</taxon>
        <taxon>Neoheterodontei</taxon>
        <taxon>Venerida</taxon>
        <taxon>Veneroidea</taxon>
        <taxon>Veneridae</taxon>
        <taxon>Ruditapes</taxon>
    </lineage>
</organism>
<reference evidence="14" key="1">
    <citation type="journal article" date="2010" name="Comp. Biochem. Physiol. B, Biochem. Mol. Biol.">
        <title>Cloning and characterization of an invertebrate type lysozyme from Venerupis philippinarum.</title>
        <authorList>
            <person name="Zhao J."/>
            <person name="Qiu L."/>
            <person name="Ning X."/>
            <person name="Chen A."/>
            <person name="Wu H."/>
            <person name="Li C."/>
        </authorList>
    </citation>
    <scope>NUCLEOTIDE SEQUENCE</scope>
</reference>
<keyword evidence="6" id="KW-0081">Bacteriolytic enzyme</keyword>